<keyword evidence="2" id="KW-1185">Reference proteome</keyword>
<dbReference type="Proteomes" id="UP000199032">
    <property type="component" value="Unassembled WGS sequence"/>
</dbReference>
<evidence type="ECO:0000313" key="1">
    <source>
        <dbReference type="EMBL" id="CUS37433.1"/>
    </source>
</evidence>
<organism evidence="1 2">
    <name type="scientific">Candidatus Nitrospira nitrosa</name>
    <dbReference type="NCBI Taxonomy" id="1742972"/>
    <lineage>
        <taxon>Bacteria</taxon>
        <taxon>Pseudomonadati</taxon>
        <taxon>Nitrospirota</taxon>
        <taxon>Nitrospiria</taxon>
        <taxon>Nitrospirales</taxon>
        <taxon>Nitrospiraceae</taxon>
        <taxon>Nitrospira</taxon>
    </lineage>
</organism>
<gene>
    <name evidence="1" type="ORF">COMA1_40052</name>
</gene>
<reference evidence="1 2" key="1">
    <citation type="submission" date="2015-10" db="EMBL/GenBank/DDBJ databases">
        <authorList>
            <person name="Gilbert D.G."/>
        </authorList>
    </citation>
    <scope>NUCLEOTIDE SEQUENCE [LARGE SCALE GENOMIC DNA]</scope>
    <source>
        <strain evidence="1">COMA1</strain>
    </source>
</reference>
<accession>A0A0S4LKH8</accession>
<dbReference type="AlphaFoldDB" id="A0A0S4LKH8"/>
<evidence type="ECO:0000313" key="2">
    <source>
        <dbReference type="Proteomes" id="UP000199032"/>
    </source>
</evidence>
<name>A0A0S4LKH8_9BACT</name>
<sequence>MSPHCDQDYLTAAVELIVSLEQTNTATSGASLFPEVFMGSCHDIHG</sequence>
<dbReference type="EMBL" id="CZQA01000010">
    <property type="protein sequence ID" value="CUS37433.1"/>
    <property type="molecule type" value="Genomic_DNA"/>
</dbReference>
<protein>
    <submittedName>
        <fullName evidence="1">Uncharacterized protein</fullName>
    </submittedName>
</protein>
<proteinExistence type="predicted"/>